<dbReference type="Proteomes" id="UP000003880">
    <property type="component" value="Unassembled WGS sequence"/>
</dbReference>
<dbReference type="HOGENOM" id="CLU_2536545_0_0_6"/>
<sequence>MLGDKRRADPQATAQPMQQAQALVQRGAFDRIAAILGGSYGEPVIALDFKSCANDILLDGGIIDAIKAAEGLRGSNLSRQKKR</sequence>
<protein>
    <submittedName>
        <fullName evidence="1">Uncharacterized protein</fullName>
    </submittedName>
</protein>
<reference evidence="1 2" key="1">
    <citation type="submission" date="2010-02" db="EMBL/GenBank/DDBJ databases">
        <authorList>
            <person name="Weinstock G."/>
            <person name="Sodergren E."/>
            <person name="Clifton S."/>
            <person name="Fulton L."/>
            <person name="Fulton B."/>
            <person name="Courtney L."/>
            <person name="Fronick C."/>
            <person name="Harrison M."/>
            <person name="Strong C."/>
            <person name="Farmer C."/>
            <person name="Delahaunty K."/>
            <person name="Markovic C."/>
            <person name="Hall O."/>
            <person name="Minx P."/>
            <person name="Tomlinson C."/>
            <person name="Mitreva M."/>
            <person name="Nelson J."/>
            <person name="Hou S."/>
            <person name="Wollam A."/>
            <person name="Pepin K.H."/>
            <person name="Johnson M."/>
            <person name="Bhonagiri V."/>
            <person name="Zhang X."/>
            <person name="Suruliraj S."/>
            <person name="Warren W."/>
            <person name="Chinwalla A."/>
            <person name="Mardis E.R."/>
            <person name="Wilson R.K."/>
        </authorList>
    </citation>
    <scope>NUCLEOTIDE SEQUENCE [LARGE SCALE GENOMIC DNA]</scope>
    <source>
        <strain evidence="1 2">ATCC 29220</strain>
    </source>
</reference>
<proteinExistence type="predicted"/>
<comment type="caution">
    <text evidence="1">The sequence shown here is derived from an EMBL/GenBank/DDBJ whole genome shotgun (WGS) entry which is preliminary data.</text>
</comment>
<name>D4B6M9_9ENTR</name>
<organism evidence="1 2">
    <name type="scientific">Citrobacter youngae ATCC 29220</name>
    <dbReference type="NCBI Taxonomy" id="500640"/>
    <lineage>
        <taxon>Bacteria</taxon>
        <taxon>Pseudomonadati</taxon>
        <taxon>Pseudomonadota</taxon>
        <taxon>Gammaproteobacteria</taxon>
        <taxon>Enterobacterales</taxon>
        <taxon>Enterobacteriaceae</taxon>
        <taxon>Citrobacter</taxon>
        <taxon>Citrobacter freundii complex</taxon>
    </lineage>
</organism>
<evidence type="ECO:0000313" key="1">
    <source>
        <dbReference type="EMBL" id="EFE09809.1"/>
    </source>
</evidence>
<gene>
    <name evidence="1" type="ORF">CIT292_05967</name>
</gene>
<evidence type="ECO:0000313" key="2">
    <source>
        <dbReference type="Proteomes" id="UP000003880"/>
    </source>
</evidence>
<accession>D4B6M9</accession>
<dbReference type="EMBL" id="ABWL02000002">
    <property type="protein sequence ID" value="EFE09809.1"/>
    <property type="molecule type" value="Genomic_DNA"/>
</dbReference>
<dbReference type="AlphaFoldDB" id="D4B6M9"/>